<organism evidence="1 2">
    <name type="scientific">Paenirhodobacter huangdaonensis</name>
    <dbReference type="NCBI Taxonomy" id="2501515"/>
    <lineage>
        <taxon>Bacteria</taxon>
        <taxon>Pseudomonadati</taxon>
        <taxon>Pseudomonadota</taxon>
        <taxon>Alphaproteobacteria</taxon>
        <taxon>Rhodobacterales</taxon>
        <taxon>Rhodobacter group</taxon>
        <taxon>Paenirhodobacter</taxon>
    </lineage>
</organism>
<sequence length="458" mass="50046">MRGAGEDALLAATGLTQVASVADLGGGALGPVLAAHDRWDCDITLIDMGANGSWTGLRSDWIAPYLAALEAAGVDPGRVRVVTRADELRAVDLLLNLSGWGDRHKIKHLSEVLETALHADSRMVLDIRHGTGSFPFLKDFGETEIVAELPPRDGKSVRRVVFTPNAPAPVADDGWAAIAQGLAGPDGFYRESEGHSFLYIPRSKKVLVVTFDNLDIAMNKRDDRRPWGFAFIEKQGWSMLGVMAGGWTWYRTPWVAAEFDRLAAEGFFAQFDRVVFYGASMGGYAACAFSGACPGADVVAISPQSTVDRTVVPWETRYKTVWGANFSGKYGDAAQVSGAARRIALLYDPYEPLDAQHAARFQGANVMKLRAPLLGHRLGSSLSQMGILSPIILGALDGTLTEAGFYRRLRARKDFARYQRELFERAVAKGHKRLARRLGEWVLKRGDNRAIRQGLAKL</sequence>
<gene>
    <name evidence="1" type="ORF">EOW66_04830</name>
</gene>
<dbReference type="SUPFAM" id="SSF53474">
    <property type="entry name" value="alpha/beta-Hydrolases"/>
    <property type="match status" value="1"/>
</dbReference>
<evidence type="ECO:0008006" key="3">
    <source>
        <dbReference type="Google" id="ProtNLM"/>
    </source>
</evidence>
<name>A0A3S3NBZ7_9RHOB</name>
<accession>A0A3S3NBZ7</accession>
<keyword evidence="2" id="KW-1185">Reference proteome</keyword>
<comment type="caution">
    <text evidence="1">The sequence shown here is derived from an EMBL/GenBank/DDBJ whole genome shotgun (WGS) entry which is preliminary data.</text>
</comment>
<protein>
    <recommendedName>
        <fullName evidence="3">Alpha/beta hydrolase</fullName>
    </recommendedName>
</protein>
<evidence type="ECO:0000313" key="2">
    <source>
        <dbReference type="Proteomes" id="UP000288071"/>
    </source>
</evidence>
<dbReference type="RefSeq" id="WP_128155258.1">
    <property type="nucleotide sequence ID" value="NZ_JBHSOM010000016.1"/>
</dbReference>
<proteinExistence type="predicted"/>
<dbReference type="InterPro" id="IPR029058">
    <property type="entry name" value="AB_hydrolase_fold"/>
</dbReference>
<reference evidence="2" key="2">
    <citation type="submission" date="2019-01" db="EMBL/GenBank/DDBJ databases">
        <title>Sinorhodobacter populi sp. nov. isolated from the symptomatic bark tissue of Populus euramericana canker.</title>
        <authorList>
            <person name="Li Y."/>
        </authorList>
    </citation>
    <scope>NUCLEOTIDE SEQUENCE [LARGE SCALE GENOMIC DNA]</scope>
    <source>
        <strain evidence="2">CGMCC 1.12963</strain>
    </source>
</reference>
<reference evidence="1 2" key="1">
    <citation type="submission" date="2019-01" db="EMBL/GenBank/DDBJ databases">
        <title>Sinorhodobacter populi sp. nov. isolated from the symptomatic bark tissue of Populus euramericana canker.</title>
        <authorList>
            <person name="Xu G."/>
        </authorList>
    </citation>
    <scope>NUCLEOTIDE SEQUENCE [LARGE SCALE GENOMIC DNA]</scope>
    <source>
        <strain evidence="1 2">CGMCC 1.12963</strain>
    </source>
</reference>
<dbReference type="EMBL" id="SAVA01000002">
    <property type="protein sequence ID" value="RWR53943.1"/>
    <property type="molecule type" value="Genomic_DNA"/>
</dbReference>
<evidence type="ECO:0000313" key="1">
    <source>
        <dbReference type="EMBL" id="RWR53943.1"/>
    </source>
</evidence>
<dbReference type="AlphaFoldDB" id="A0A3S3NBZ7"/>
<dbReference type="Proteomes" id="UP000288071">
    <property type="component" value="Unassembled WGS sequence"/>
</dbReference>